<dbReference type="Pfam" id="PF05930">
    <property type="entry name" value="Phage_AlpA"/>
    <property type="match status" value="1"/>
</dbReference>
<evidence type="ECO:0000313" key="1">
    <source>
        <dbReference type="EMBL" id="GAA5059147.1"/>
    </source>
</evidence>
<dbReference type="InterPro" id="IPR052931">
    <property type="entry name" value="Prophage_regulatory_activator"/>
</dbReference>
<evidence type="ECO:0000313" key="2">
    <source>
        <dbReference type="Proteomes" id="UP001500518"/>
    </source>
</evidence>
<name>A0ABP9KKX8_9SPHN</name>
<sequence length="68" mass="7748">MSNTERIIRLKTVLDRTGLSRSTIYRKIADGTFPSQVKISVHGAGWHESAINRWIADPVHYREEEPVG</sequence>
<keyword evidence="2" id="KW-1185">Reference proteome</keyword>
<gene>
    <name evidence="1" type="ORF">GCM10023208_26130</name>
</gene>
<dbReference type="InterPro" id="IPR010260">
    <property type="entry name" value="AlpA"/>
</dbReference>
<dbReference type="RefSeq" id="WP_346033463.1">
    <property type="nucleotide sequence ID" value="NZ_BAABHV010000021.1"/>
</dbReference>
<accession>A0ABP9KKX8</accession>
<evidence type="ECO:0008006" key="3">
    <source>
        <dbReference type="Google" id="ProtNLM"/>
    </source>
</evidence>
<comment type="caution">
    <text evidence="1">The sequence shown here is derived from an EMBL/GenBank/DDBJ whole genome shotgun (WGS) entry which is preliminary data.</text>
</comment>
<dbReference type="Gene3D" id="1.10.238.160">
    <property type="match status" value="1"/>
</dbReference>
<dbReference type="PANTHER" id="PTHR36154">
    <property type="entry name" value="DNA-BINDING TRANSCRIPTIONAL ACTIVATOR ALPA"/>
    <property type="match status" value="1"/>
</dbReference>
<organism evidence="1 2">
    <name type="scientific">Erythrobacter westpacificensis</name>
    <dbReference type="NCBI Taxonomy" id="1055231"/>
    <lineage>
        <taxon>Bacteria</taxon>
        <taxon>Pseudomonadati</taxon>
        <taxon>Pseudomonadota</taxon>
        <taxon>Alphaproteobacteria</taxon>
        <taxon>Sphingomonadales</taxon>
        <taxon>Erythrobacteraceae</taxon>
        <taxon>Erythrobacter/Porphyrobacter group</taxon>
        <taxon>Erythrobacter</taxon>
    </lineage>
</organism>
<dbReference type="EMBL" id="BAABHV010000021">
    <property type="protein sequence ID" value="GAA5059147.1"/>
    <property type="molecule type" value="Genomic_DNA"/>
</dbReference>
<protein>
    <recommendedName>
        <fullName evidence="3">AlpA family transcriptional regulator</fullName>
    </recommendedName>
</protein>
<proteinExistence type="predicted"/>
<dbReference type="Proteomes" id="UP001500518">
    <property type="component" value="Unassembled WGS sequence"/>
</dbReference>
<reference evidence="2" key="1">
    <citation type="journal article" date="2019" name="Int. J. Syst. Evol. Microbiol.">
        <title>The Global Catalogue of Microorganisms (GCM) 10K type strain sequencing project: providing services to taxonomists for standard genome sequencing and annotation.</title>
        <authorList>
            <consortium name="The Broad Institute Genomics Platform"/>
            <consortium name="The Broad Institute Genome Sequencing Center for Infectious Disease"/>
            <person name="Wu L."/>
            <person name="Ma J."/>
        </authorList>
    </citation>
    <scope>NUCLEOTIDE SEQUENCE [LARGE SCALE GENOMIC DNA]</scope>
    <source>
        <strain evidence="2">JCM 18014</strain>
    </source>
</reference>
<dbReference type="PANTHER" id="PTHR36154:SF1">
    <property type="entry name" value="DNA-BINDING TRANSCRIPTIONAL ACTIVATOR ALPA"/>
    <property type="match status" value="1"/>
</dbReference>